<evidence type="ECO:0000256" key="2">
    <source>
        <dbReference type="ARBA" id="ARBA00006991"/>
    </source>
</evidence>
<feature type="compositionally biased region" description="Basic residues" evidence="12">
    <location>
        <begin position="658"/>
        <end position="672"/>
    </location>
</feature>
<feature type="domain" description="C2H2-type" evidence="13">
    <location>
        <begin position="1640"/>
        <end position="1667"/>
    </location>
</feature>
<sequence>MENDFRNCQNISKVVKNIPPNFTRTVKASKCGKGGSGHPRDSASVQKIDKVSPVSSSDPHVTTAANNTPLNKQSTVCVDEAVTLREMPCGKDTASEQPALHVGRQKVDITAMTNKSQKVFAKLPGLSNPLLQGLSSGDCDKTGKTDITSLSLPNKGQPQQQKSLNYDVGHVFGDMSVAQSGGAEPNQALSNTSSSSNNLFFRASHNTLQVSGEMIGVCQSSLNTCSSSFAEISHQNASESIKNNNFYDNSNTQNVNCKMILSGTGRETSIPVTRTPAQPAASDQPISTGESPKPDLPSTSSPCRTESNTKSNMAITDPERLALIKQRKRERKFRKLQSLSALMRAPDDRHSMVQLNPLRHDRITQENFKQDSGNYSGNSTGSSRLGDITQNPFNWMSSSVGASATAGTGMNFDKKPWRADTGKKTCSFFHEPSMRNNTVLSENFSEMTKNRSDYKTEKKLIDSGSNSWQLHSSNSSVVDDALRVAALKHIKNESPLDDQLLLSASGKVLDINSSNKRILENFLTPRVKKEDSGSESSSSVSSEEENCLSPKIKGLGCKEKMWGSPSKKHRPQSKFGGNMVKFKNGETDSSSLDHFRSPLVNNYQKRTRDPVDYEASGVHSDKSDNTSEDETDNESDNNNSNDDDTSNKSSTAKLFGSTKRKSYKGGVKRRGRPPLSDKFKSQSNKTVKRRGRPSLMSNFGKGEALTKQTKLEKPTTMELDTKPQLKSKDDTADNKIPKRRGRPPKKITYPASASASPTPMSIDTLTPAVALSSLNAPTLAEGSNLVDISPTSPPSELTSEELLKARLNLPRRRGRPSKVDVMLREMAAAHLATGQPVALPTPEAVAAALAQTAEVPAKKKKVNARRRYHAYGQRKRRRRKNTNLLRTLSTVAAELDAGAEGGPPPSELARGEEGASGVSGGGVNFHQMVPAHQTAYNEVEGADDDDEEEEEDEEGEDMERKVEVYSDRGSTAKEVEEEDKALINRRHFTDRHHHRRHHRHHHHQLQESQGHNNNNNNNNNTNSHHRQLPLSSTSSSSSLQTLPSSANIVVSLSELPRRTEPAGEEQQLVGEPNAKKRQKKRKKDAGGEGDVKKQRSGEVVSGTSVGGSSSSNNNNNNNNNSLKEVVKQEEEEEEDSVLLANGNTFRVKMMKSKPNSSAKGPVSAFANLKGLKKEVPVEHGGEENRPAAAHTTEKPKSRNKKTTPSSSFSSSSTKAGVIKISRNSNNNNKTKVNSNNSSSSSSSSTSTTTTTTTTITTTSTTPAIGSTARQITPPVYNVPRVMLPPCIKDHGIACLMCGRVHTQDHFFKYMELKSTETSHRCPLCGQFFSWSCLFIEHMRGHPENTAQYRCEYCGSVSRKISSYFNCRITHCPPSQEWFDLQKACDDYLASLENKSSAAAAKKRRKAAAASSSTPSTKKKESGGEGGGGDGSSSGGGGGRSRKKPSAKQQEKDGANASVEKTQSSQASQQNTASESSGNCSSSANSSSNNNKRKGQKQSKGRRSSADTKTPVKPTKPFVCDVCEKSFLNLKHFTKHKESHKTETNTNCCKDCNKQFSSLEYLNAHKCSHNTTEGSMPVTNVCADNNSEGISVAADNNNSCGSRSNFKCSLCGAVFSDALTLKNHVDLCDGLPDGKRLSESHKCSICERSFKFKQSLLNHMRRHTGERPFVCELCDKSFMQAGNLERHRRTHERDTTAQSPAEEKGSNKPFTCEYCEKVFTVEATYQIHLKEHDGEGNEQLHCPYCDELFASRHMLKLHKRTHNEHRPFKCSTCSRCYKHKHSLVEHQHNCR</sequence>
<feature type="compositionally biased region" description="Basic and acidic residues" evidence="12">
    <location>
        <begin position="1176"/>
        <end position="1196"/>
    </location>
</feature>
<evidence type="ECO:0000256" key="1">
    <source>
        <dbReference type="ARBA" id="ARBA00004123"/>
    </source>
</evidence>
<feature type="compositionally biased region" description="Basic and acidic residues" evidence="12">
    <location>
        <begin position="958"/>
        <end position="974"/>
    </location>
</feature>
<name>A0A6P7TTZ8_9MOLL</name>
<dbReference type="FunFam" id="3.30.160.60:FF:000508">
    <property type="entry name" value="Myeloid zinc finger 1"/>
    <property type="match status" value="1"/>
</dbReference>
<feature type="compositionally biased region" description="Low complexity" evidence="12">
    <location>
        <begin position="1097"/>
        <end position="1120"/>
    </location>
</feature>
<keyword evidence="5 11" id="KW-0863">Zinc-finger</keyword>
<dbReference type="PANTHER" id="PTHR24393">
    <property type="entry name" value="ZINC FINGER PROTEIN"/>
    <property type="match status" value="1"/>
</dbReference>
<keyword evidence="8" id="KW-0238">DNA-binding</keyword>
<feature type="compositionally biased region" description="Low complexity" evidence="12">
    <location>
        <begin position="1202"/>
        <end position="1214"/>
    </location>
</feature>
<feature type="region of interest" description="Disordered" evidence="12">
    <location>
        <begin position="29"/>
        <end position="67"/>
    </location>
</feature>
<accession>A0A6P7TTZ8</accession>
<evidence type="ECO:0000256" key="10">
    <source>
        <dbReference type="ARBA" id="ARBA00023242"/>
    </source>
</evidence>
<protein>
    <submittedName>
        <fullName evidence="15 16">Uncharacterized protein LOC115225989 isoform X1</fullName>
    </submittedName>
</protein>
<dbReference type="InterPro" id="IPR017956">
    <property type="entry name" value="AT_hook_DNA-bd_motif"/>
</dbReference>
<feature type="compositionally biased region" description="Gly residues" evidence="12">
    <location>
        <begin position="1423"/>
        <end position="1438"/>
    </location>
</feature>
<feature type="compositionally biased region" description="Basic and acidic residues" evidence="12">
    <location>
        <begin position="709"/>
        <end position="736"/>
    </location>
</feature>
<feature type="region of interest" description="Disordered" evidence="12">
    <location>
        <begin position="858"/>
        <end position="1042"/>
    </location>
</feature>
<feature type="domain" description="C2H2-type" evidence="13">
    <location>
        <begin position="1767"/>
        <end position="1790"/>
    </location>
</feature>
<evidence type="ECO:0000313" key="15">
    <source>
        <dbReference type="RefSeq" id="XP_029652822.1"/>
    </source>
</evidence>
<comment type="similarity">
    <text evidence="2">Belongs to the krueppel C2H2-type zinc-finger protein family.</text>
</comment>
<feature type="region of interest" description="Disordered" evidence="12">
    <location>
        <begin position="1057"/>
        <end position="1120"/>
    </location>
</feature>
<evidence type="ECO:0000256" key="9">
    <source>
        <dbReference type="ARBA" id="ARBA00023163"/>
    </source>
</evidence>
<feature type="region of interest" description="Disordered" evidence="12">
    <location>
        <begin position="268"/>
        <end position="319"/>
    </location>
</feature>
<feature type="compositionally biased region" description="Acidic residues" evidence="12">
    <location>
        <begin position="626"/>
        <end position="635"/>
    </location>
</feature>
<feature type="compositionally biased region" description="Low complexity" evidence="12">
    <location>
        <begin position="1012"/>
        <end position="1042"/>
    </location>
</feature>
<dbReference type="FunFam" id="3.30.160.60:FF:000145">
    <property type="entry name" value="Zinc finger protein 574"/>
    <property type="match status" value="1"/>
</dbReference>
<dbReference type="PROSITE" id="PS00028">
    <property type="entry name" value="ZINC_FINGER_C2H2_1"/>
    <property type="match status" value="7"/>
</dbReference>
<dbReference type="GO" id="GO:0042802">
    <property type="term" value="F:identical protein binding"/>
    <property type="evidence" value="ECO:0007669"/>
    <property type="project" value="UniProtKB-ARBA"/>
</dbReference>
<evidence type="ECO:0000259" key="13">
    <source>
        <dbReference type="PROSITE" id="PS50157"/>
    </source>
</evidence>
<keyword evidence="7" id="KW-0805">Transcription regulation</keyword>
<feature type="compositionally biased region" description="Basic and acidic residues" evidence="12">
    <location>
        <begin position="583"/>
        <end position="596"/>
    </location>
</feature>
<keyword evidence="9" id="KW-0804">Transcription</keyword>
<evidence type="ECO:0000256" key="3">
    <source>
        <dbReference type="ARBA" id="ARBA00022723"/>
    </source>
</evidence>
<dbReference type="Proteomes" id="UP000515154">
    <property type="component" value="Linkage group LG29"/>
</dbReference>
<dbReference type="InterPro" id="IPR036236">
    <property type="entry name" value="Znf_C2H2_sf"/>
</dbReference>
<organism evidence="14 15">
    <name type="scientific">Octopus sinensis</name>
    <name type="common">East Asian common octopus</name>
    <dbReference type="NCBI Taxonomy" id="2607531"/>
    <lineage>
        <taxon>Eukaryota</taxon>
        <taxon>Metazoa</taxon>
        <taxon>Spiralia</taxon>
        <taxon>Lophotrochozoa</taxon>
        <taxon>Mollusca</taxon>
        <taxon>Cephalopoda</taxon>
        <taxon>Coleoidea</taxon>
        <taxon>Octopodiformes</taxon>
        <taxon>Octopoda</taxon>
        <taxon>Incirrata</taxon>
        <taxon>Octopodidae</taxon>
        <taxon>Octopus</taxon>
    </lineage>
</organism>
<keyword evidence="10" id="KW-0539">Nucleus</keyword>
<feature type="region of interest" description="Disordered" evidence="12">
    <location>
        <begin position="1684"/>
        <end position="1705"/>
    </location>
</feature>
<feature type="domain" description="C2H2-type" evidence="13">
    <location>
        <begin position="1546"/>
        <end position="1573"/>
    </location>
</feature>
<dbReference type="SMART" id="SM00355">
    <property type="entry name" value="ZnF_C2H2"/>
    <property type="match status" value="10"/>
</dbReference>
<feature type="compositionally biased region" description="Basic residues" evidence="12">
    <location>
        <begin position="983"/>
        <end position="1003"/>
    </location>
</feature>
<keyword evidence="4" id="KW-0677">Repeat</keyword>
<dbReference type="GO" id="GO:0000978">
    <property type="term" value="F:RNA polymerase II cis-regulatory region sequence-specific DNA binding"/>
    <property type="evidence" value="ECO:0007669"/>
    <property type="project" value="TreeGrafter"/>
</dbReference>
<evidence type="ECO:0000256" key="6">
    <source>
        <dbReference type="ARBA" id="ARBA00022833"/>
    </source>
</evidence>
<comment type="subcellular location">
    <subcellularLocation>
        <location evidence="1">Nucleus</location>
    </subcellularLocation>
</comment>
<dbReference type="GO" id="GO:0001228">
    <property type="term" value="F:DNA-binding transcription activator activity, RNA polymerase II-specific"/>
    <property type="evidence" value="ECO:0007669"/>
    <property type="project" value="TreeGrafter"/>
</dbReference>
<dbReference type="SUPFAM" id="SSF57667">
    <property type="entry name" value="beta-beta-alpha zinc fingers"/>
    <property type="match status" value="4"/>
</dbReference>
<dbReference type="SMART" id="SM00384">
    <property type="entry name" value="AT_hook"/>
    <property type="match status" value="4"/>
</dbReference>
<evidence type="ECO:0000256" key="4">
    <source>
        <dbReference type="ARBA" id="ARBA00022737"/>
    </source>
</evidence>
<feature type="compositionally biased region" description="Low complexity" evidence="12">
    <location>
        <begin position="1461"/>
        <end position="1489"/>
    </location>
</feature>
<dbReference type="InterPro" id="IPR013087">
    <property type="entry name" value="Znf_C2H2_type"/>
</dbReference>
<evidence type="ECO:0000256" key="12">
    <source>
        <dbReference type="SAM" id="MobiDB-lite"/>
    </source>
</evidence>
<feature type="region of interest" description="Disordered" evidence="12">
    <location>
        <begin position="527"/>
        <end position="759"/>
    </location>
</feature>
<feature type="domain" description="C2H2-type" evidence="13">
    <location>
        <begin position="1517"/>
        <end position="1544"/>
    </location>
</feature>
<gene>
    <name evidence="15 16" type="primary">LOC115225989</name>
</gene>
<evidence type="ECO:0000256" key="7">
    <source>
        <dbReference type="ARBA" id="ARBA00023015"/>
    </source>
</evidence>
<feature type="compositionally biased region" description="Basic residues" evidence="12">
    <location>
        <begin position="858"/>
        <end position="881"/>
    </location>
</feature>
<feature type="domain" description="C2H2-type" evidence="13">
    <location>
        <begin position="1709"/>
        <end position="1736"/>
    </location>
</feature>
<evidence type="ECO:0000313" key="16">
    <source>
        <dbReference type="RefSeq" id="XP_036370761.1"/>
    </source>
</evidence>
<feature type="compositionally biased region" description="Basic residues" evidence="12">
    <location>
        <begin position="1490"/>
        <end position="1502"/>
    </location>
</feature>
<evidence type="ECO:0000313" key="14">
    <source>
        <dbReference type="Proteomes" id="UP000515154"/>
    </source>
</evidence>
<feature type="compositionally biased region" description="Low complexity" evidence="12">
    <location>
        <begin position="1223"/>
        <end position="1261"/>
    </location>
</feature>
<dbReference type="GO" id="GO:0005634">
    <property type="term" value="C:nucleus"/>
    <property type="evidence" value="ECO:0007669"/>
    <property type="project" value="UniProtKB-SubCell"/>
</dbReference>
<proteinExistence type="inferred from homology"/>
<feature type="domain" description="C2H2-type" evidence="13">
    <location>
        <begin position="1668"/>
        <end position="1695"/>
    </location>
</feature>
<dbReference type="KEGG" id="osn:115225989"/>
<dbReference type="Pfam" id="PF00096">
    <property type="entry name" value="zf-C2H2"/>
    <property type="match status" value="3"/>
</dbReference>
<feature type="compositionally biased region" description="Low complexity" evidence="12">
    <location>
        <begin position="750"/>
        <end position="759"/>
    </location>
</feature>
<feature type="region of interest" description="Disordered" evidence="12">
    <location>
        <begin position="1176"/>
        <end position="1266"/>
    </location>
</feature>
<feature type="compositionally biased region" description="Basic and acidic residues" evidence="12">
    <location>
        <begin position="1690"/>
        <end position="1705"/>
    </location>
</feature>
<feature type="compositionally biased region" description="Basic and acidic residues" evidence="12">
    <location>
        <begin position="1084"/>
        <end position="1096"/>
    </location>
</feature>
<evidence type="ECO:0000256" key="11">
    <source>
        <dbReference type="PROSITE-ProRule" id="PRU00042"/>
    </source>
</evidence>
<keyword evidence="6" id="KW-0862">Zinc</keyword>
<dbReference type="RefSeq" id="XP_029652822.1">
    <property type="nucleotide sequence ID" value="XM_029796962.2"/>
</dbReference>
<feature type="compositionally biased region" description="Acidic residues" evidence="12">
    <location>
        <begin position="940"/>
        <end position="957"/>
    </location>
</feature>
<dbReference type="GO" id="GO:0008270">
    <property type="term" value="F:zinc ion binding"/>
    <property type="evidence" value="ECO:0007669"/>
    <property type="project" value="UniProtKB-KW"/>
</dbReference>
<feature type="compositionally biased region" description="Polar residues" evidence="12">
    <location>
        <begin position="297"/>
        <end position="314"/>
    </location>
</feature>
<feature type="region of interest" description="Disordered" evidence="12">
    <location>
        <begin position="1402"/>
        <end position="1512"/>
    </location>
</feature>
<dbReference type="Gene3D" id="3.30.160.60">
    <property type="entry name" value="Classic Zinc Finger"/>
    <property type="match status" value="5"/>
</dbReference>
<keyword evidence="3" id="KW-0479">Metal-binding</keyword>
<dbReference type="PANTHER" id="PTHR24393:SF34">
    <property type="entry name" value="PR_SET DOMAIN 13"/>
    <property type="match status" value="1"/>
</dbReference>
<dbReference type="PROSITE" id="PS50157">
    <property type="entry name" value="ZINC_FINGER_C2H2_2"/>
    <property type="match status" value="8"/>
</dbReference>
<feature type="domain" description="C2H2-type" evidence="13">
    <location>
        <begin position="1739"/>
        <end position="1766"/>
    </location>
</feature>
<evidence type="ECO:0000256" key="8">
    <source>
        <dbReference type="ARBA" id="ARBA00023125"/>
    </source>
</evidence>
<reference evidence="15 16" key="1">
    <citation type="submission" date="2025-08" db="UniProtKB">
        <authorList>
            <consortium name="RefSeq"/>
        </authorList>
    </citation>
    <scope>IDENTIFICATION</scope>
</reference>
<feature type="compositionally biased region" description="Polar residues" evidence="12">
    <location>
        <begin position="53"/>
        <end position="67"/>
    </location>
</feature>
<dbReference type="RefSeq" id="XP_036370761.1">
    <property type="nucleotide sequence ID" value="XM_036514868.1"/>
</dbReference>
<keyword evidence="14" id="KW-1185">Reference proteome</keyword>
<evidence type="ECO:0000256" key="5">
    <source>
        <dbReference type="ARBA" id="ARBA00022771"/>
    </source>
</evidence>
<feature type="domain" description="C2H2-type" evidence="13">
    <location>
        <begin position="1319"/>
        <end position="1346"/>
    </location>
</feature>